<evidence type="ECO:0000313" key="1">
    <source>
        <dbReference type="EMBL" id="GAA4299469.1"/>
    </source>
</evidence>
<dbReference type="Proteomes" id="UP001501844">
    <property type="component" value="Unassembled WGS sequence"/>
</dbReference>
<protein>
    <recommendedName>
        <fullName evidence="3">DNA-binding protein</fullName>
    </recommendedName>
</protein>
<accession>A0ABP8FB09</accession>
<comment type="caution">
    <text evidence="1">The sequence shown here is derived from an EMBL/GenBank/DDBJ whole genome shotgun (WGS) entry which is preliminary data.</text>
</comment>
<gene>
    <name evidence="1" type="ORF">GCM10023183_08770</name>
</gene>
<dbReference type="RefSeq" id="WP_345162719.1">
    <property type="nucleotide sequence ID" value="NZ_BAABGX010000001.1"/>
</dbReference>
<evidence type="ECO:0000313" key="2">
    <source>
        <dbReference type="Proteomes" id="UP001501844"/>
    </source>
</evidence>
<dbReference type="EMBL" id="BAABGX010000001">
    <property type="protein sequence ID" value="GAA4299469.1"/>
    <property type="molecule type" value="Genomic_DNA"/>
</dbReference>
<organism evidence="1 2">
    <name type="scientific">Nibribacter koreensis</name>
    <dbReference type="NCBI Taxonomy" id="1084519"/>
    <lineage>
        <taxon>Bacteria</taxon>
        <taxon>Pseudomonadati</taxon>
        <taxon>Bacteroidota</taxon>
        <taxon>Cytophagia</taxon>
        <taxon>Cytophagales</taxon>
        <taxon>Hymenobacteraceae</taxon>
        <taxon>Nibribacter</taxon>
    </lineage>
</organism>
<proteinExistence type="predicted"/>
<name>A0ABP8FB09_9BACT</name>
<evidence type="ECO:0008006" key="3">
    <source>
        <dbReference type="Google" id="ProtNLM"/>
    </source>
</evidence>
<keyword evidence="2" id="KW-1185">Reference proteome</keyword>
<sequence>MKSVTEYAAEIGKSRQAVQKQINMGKLNAKKVGGVWVILGKKADGDK</sequence>
<reference evidence="2" key="1">
    <citation type="journal article" date="2019" name="Int. J. Syst. Evol. Microbiol.">
        <title>The Global Catalogue of Microorganisms (GCM) 10K type strain sequencing project: providing services to taxonomists for standard genome sequencing and annotation.</title>
        <authorList>
            <consortium name="The Broad Institute Genomics Platform"/>
            <consortium name="The Broad Institute Genome Sequencing Center for Infectious Disease"/>
            <person name="Wu L."/>
            <person name="Ma J."/>
        </authorList>
    </citation>
    <scope>NUCLEOTIDE SEQUENCE [LARGE SCALE GENOMIC DNA]</scope>
    <source>
        <strain evidence="2">JCM 17917</strain>
    </source>
</reference>